<evidence type="ECO:0000313" key="2">
    <source>
        <dbReference type="EMBL" id="MBB5985112.1"/>
    </source>
</evidence>
<sequence length="190" mass="19505">MQPALALLAFGLLLARPVPALAADAPTVVAAVHGDWSVLCFADPRVVPACEIAQLARNRGASGTYVAQFSLSCMGAHGPCGVQLLLPPDVDPAEKVLVVLKEEGQPLLVPVSDCTAASCMAAGSLPAAVLDGLEASAACRFEYRDRRGSAQAIPVSLKGFEAAMAEMLLRNGAGDGVSDADADQPLEKNP</sequence>
<dbReference type="Proteomes" id="UP001138540">
    <property type="component" value="Unassembled WGS sequence"/>
</dbReference>
<accession>A0ABR6NCU6</accession>
<evidence type="ECO:0000256" key="1">
    <source>
        <dbReference type="SAM" id="SignalP"/>
    </source>
</evidence>
<dbReference type="InterPro" id="IPR038696">
    <property type="entry name" value="IalB_sf"/>
</dbReference>
<keyword evidence="3" id="KW-1185">Reference proteome</keyword>
<organism evidence="2 3">
    <name type="scientific">Sphingobium lignivorans</name>
    <dbReference type="NCBI Taxonomy" id="2735886"/>
    <lineage>
        <taxon>Bacteria</taxon>
        <taxon>Pseudomonadati</taxon>
        <taxon>Pseudomonadota</taxon>
        <taxon>Alphaproteobacteria</taxon>
        <taxon>Sphingomonadales</taxon>
        <taxon>Sphingomonadaceae</taxon>
        <taxon>Sphingobium</taxon>
    </lineage>
</organism>
<dbReference type="InterPro" id="IPR010642">
    <property type="entry name" value="Invasion_prot_B"/>
</dbReference>
<dbReference type="RefSeq" id="WP_184151076.1">
    <property type="nucleotide sequence ID" value="NZ_JACHKA010000001.1"/>
</dbReference>
<proteinExistence type="predicted"/>
<name>A0ABR6NCU6_9SPHN</name>
<dbReference type="Pfam" id="PF06776">
    <property type="entry name" value="IalB"/>
    <property type="match status" value="1"/>
</dbReference>
<evidence type="ECO:0000313" key="3">
    <source>
        <dbReference type="Proteomes" id="UP001138540"/>
    </source>
</evidence>
<feature type="chain" id="PRO_5046854922" evidence="1">
    <location>
        <begin position="23"/>
        <end position="190"/>
    </location>
</feature>
<keyword evidence="1" id="KW-0732">Signal</keyword>
<dbReference type="Gene3D" id="2.60.40.1880">
    <property type="entry name" value="Invasion associated locus B (IalB) protein"/>
    <property type="match status" value="1"/>
</dbReference>
<reference evidence="2 3" key="1">
    <citation type="submission" date="2020-08" db="EMBL/GenBank/DDBJ databases">
        <title>Exploring microbial biodiversity for novel pathways involved in the catabolism of aromatic compounds derived from lignin.</title>
        <authorList>
            <person name="Elkins J."/>
        </authorList>
    </citation>
    <scope>NUCLEOTIDE SEQUENCE [LARGE SCALE GENOMIC DNA]</scope>
    <source>
        <strain evidence="2 3">B1D3A</strain>
    </source>
</reference>
<comment type="caution">
    <text evidence="2">The sequence shown here is derived from an EMBL/GenBank/DDBJ whole genome shotgun (WGS) entry which is preliminary data.</text>
</comment>
<protein>
    <submittedName>
        <fullName evidence="2">Invasion protein IalB</fullName>
    </submittedName>
</protein>
<feature type="signal peptide" evidence="1">
    <location>
        <begin position="1"/>
        <end position="22"/>
    </location>
</feature>
<gene>
    <name evidence="2" type="ORF">HNP60_001086</name>
</gene>
<dbReference type="EMBL" id="JACHKA010000001">
    <property type="protein sequence ID" value="MBB5985112.1"/>
    <property type="molecule type" value="Genomic_DNA"/>
</dbReference>